<protein>
    <submittedName>
        <fullName evidence="1">Uncharacterized protein</fullName>
    </submittedName>
</protein>
<evidence type="ECO:0000313" key="3">
    <source>
        <dbReference type="Proteomes" id="UP000077755"/>
    </source>
</evidence>
<reference evidence="1" key="1">
    <citation type="journal article" date="2016" name="Nat. Genet.">
        <title>A high-quality carrot genome assembly provides new insights into carotenoid accumulation and asterid genome evolution.</title>
        <authorList>
            <person name="Iorizzo M."/>
            <person name="Ellison S."/>
            <person name="Senalik D."/>
            <person name="Zeng P."/>
            <person name="Satapoomin P."/>
            <person name="Huang J."/>
            <person name="Bowman M."/>
            <person name="Iovene M."/>
            <person name="Sanseverino W."/>
            <person name="Cavagnaro P."/>
            <person name="Yildiz M."/>
            <person name="Macko-Podgorni A."/>
            <person name="Moranska E."/>
            <person name="Grzebelus E."/>
            <person name="Grzebelus D."/>
            <person name="Ashrafi H."/>
            <person name="Zheng Z."/>
            <person name="Cheng S."/>
            <person name="Spooner D."/>
            <person name="Van Deynze A."/>
            <person name="Simon P."/>
        </authorList>
    </citation>
    <scope>NUCLEOTIDE SEQUENCE [LARGE SCALE GENOMIC DNA]</scope>
    <source>
        <tissue evidence="1">Leaf</tissue>
    </source>
</reference>
<dbReference type="Gramene" id="KZN06020">
    <property type="protein sequence ID" value="KZN06020"/>
    <property type="gene ID" value="DCAR_006857"/>
</dbReference>
<dbReference type="Proteomes" id="UP000077755">
    <property type="component" value="Chromosome 2"/>
</dbReference>
<sequence length="62" mass="7287">MYTVEAPYLCAGKESFDKEREYLDNCSNKYSGRHRYVWELVTDQHPRPPSLSHSMRSKTPPP</sequence>
<dbReference type="AlphaFoldDB" id="A0A166E2X8"/>
<reference evidence="2" key="2">
    <citation type="submission" date="2022-03" db="EMBL/GenBank/DDBJ databases">
        <title>Draft title - Genomic analysis of global carrot germplasm unveils the trajectory of domestication and the origin of high carotenoid orange carrot.</title>
        <authorList>
            <person name="Iorizzo M."/>
            <person name="Ellison S."/>
            <person name="Senalik D."/>
            <person name="Macko-Podgorni A."/>
            <person name="Grzebelus D."/>
            <person name="Bostan H."/>
            <person name="Rolling W."/>
            <person name="Curaba J."/>
            <person name="Simon P."/>
        </authorList>
    </citation>
    <scope>NUCLEOTIDE SEQUENCE</scope>
    <source>
        <tissue evidence="2">Leaf</tissue>
    </source>
</reference>
<dbReference type="EMBL" id="LNRQ01000002">
    <property type="protein sequence ID" value="KZN06020.1"/>
    <property type="molecule type" value="Genomic_DNA"/>
</dbReference>
<accession>A0A166E2X8</accession>
<name>A0A166E2X8_DAUCS</name>
<proteinExistence type="predicted"/>
<evidence type="ECO:0000313" key="2">
    <source>
        <dbReference type="EMBL" id="WOG88488.1"/>
    </source>
</evidence>
<organism evidence="1">
    <name type="scientific">Daucus carota subsp. sativus</name>
    <name type="common">Carrot</name>
    <dbReference type="NCBI Taxonomy" id="79200"/>
    <lineage>
        <taxon>Eukaryota</taxon>
        <taxon>Viridiplantae</taxon>
        <taxon>Streptophyta</taxon>
        <taxon>Embryophyta</taxon>
        <taxon>Tracheophyta</taxon>
        <taxon>Spermatophyta</taxon>
        <taxon>Magnoliopsida</taxon>
        <taxon>eudicotyledons</taxon>
        <taxon>Gunneridae</taxon>
        <taxon>Pentapetalae</taxon>
        <taxon>asterids</taxon>
        <taxon>campanulids</taxon>
        <taxon>Apiales</taxon>
        <taxon>Apiaceae</taxon>
        <taxon>Apioideae</taxon>
        <taxon>Scandiceae</taxon>
        <taxon>Daucinae</taxon>
        <taxon>Daucus</taxon>
        <taxon>Daucus sect. Daucus</taxon>
    </lineage>
</organism>
<dbReference type="EMBL" id="CP093344">
    <property type="protein sequence ID" value="WOG88488.1"/>
    <property type="molecule type" value="Genomic_DNA"/>
</dbReference>
<evidence type="ECO:0000313" key="1">
    <source>
        <dbReference type="EMBL" id="KZN06020.1"/>
    </source>
</evidence>
<gene>
    <name evidence="1" type="ORF">DCAR_006857</name>
    <name evidence="2" type="ORF">DCAR_0207723</name>
</gene>
<keyword evidence="3" id="KW-1185">Reference proteome</keyword>